<dbReference type="GO" id="GO:0003700">
    <property type="term" value="F:DNA-binding transcription factor activity"/>
    <property type="evidence" value="ECO:0007669"/>
    <property type="project" value="InterPro"/>
</dbReference>
<organism evidence="2 3">
    <name type="scientific">Devosia oryzisoli</name>
    <dbReference type="NCBI Taxonomy" id="2774138"/>
    <lineage>
        <taxon>Bacteria</taxon>
        <taxon>Pseudomonadati</taxon>
        <taxon>Pseudomonadota</taxon>
        <taxon>Alphaproteobacteria</taxon>
        <taxon>Hyphomicrobiales</taxon>
        <taxon>Devosiaceae</taxon>
        <taxon>Devosia</taxon>
    </lineage>
</organism>
<dbReference type="PROSITE" id="PS50987">
    <property type="entry name" value="HTH_ARSR_2"/>
    <property type="match status" value="1"/>
</dbReference>
<dbReference type="InterPro" id="IPR036388">
    <property type="entry name" value="WH-like_DNA-bd_sf"/>
</dbReference>
<name>A0A927FUJ2_9HYPH</name>
<dbReference type="Pfam" id="PF12840">
    <property type="entry name" value="HTH_20"/>
    <property type="match status" value="1"/>
</dbReference>
<dbReference type="RefSeq" id="WP_191773691.1">
    <property type="nucleotide sequence ID" value="NZ_JACYFU010000001.1"/>
</dbReference>
<dbReference type="SMART" id="SM00418">
    <property type="entry name" value="HTH_ARSR"/>
    <property type="match status" value="1"/>
</dbReference>
<proteinExistence type="predicted"/>
<gene>
    <name evidence="2" type="ORF">IC608_06625</name>
</gene>
<dbReference type="CDD" id="cd00090">
    <property type="entry name" value="HTH_ARSR"/>
    <property type="match status" value="1"/>
</dbReference>
<dbReference type="EMBL" id="JACYFU010000001">
    <property type="protein sequence ID" value="MBD8065143.1"/>
    <property type="molecule type" value="Genomic_DNA"/>
</dbReference>
<dbReference type="Proteomes" id="UP000654108">
    <property type="component" value="Unassembled WGS sequence"/>
</dbReference>
<feature type="domain" description="HTH arsR-type" evidence="1">
    <location>
        <begin position="1"/>
        <end position="91"/>
    </location>
</feature>
<accession>A0A927FUJ2</accession>
<dbReference type="Gene3D" id="1.10.10.10">
    <property type="entry name" value="Winged helix-like DNA-binding domain superfamily/Winged helix DNA-binding domain"/>
    <property type="match status" value="1"/>
</dbReference>
<dbReference type="SUPFAM" id="SSF46785">
    <property type="entry name" value="Winged helix' DNA-binding domain"/>
    <property type="match status" value="1"/>
</dbReference>
<dbReference type="InterPro" id="IPR011991">
    <property type="entry name" value="ArsR-like_HTH"/>
</dbReference>
<evidence type="ECO:0000259" key="1">
    <source>
        <dbReference type="PROSITE" id="PS50987"/>
    </source>
</evidence>
<keyword evidence="3" id="KW-1185">Reference proteome</keyword>
<dbReference type="AlphaFoldDB" id="A0A927FUJ2"/>
<dbReference type="InterPro" id="IPR001845">
    <property type="entry name" value="HTH_ArsR_DNA-bd_dom"/>
</dbReference>
<dbReference type="PRINTS" id="PR00778">
    <property type="entry name" value="HTHARSR"/>
</dbReference>
<protein>
    <submittedName>
        <fullName evidence="2">Winged helix-turn-helix transcriptional regulator</fullName>
    </submittedName>
</protein>
<evidence type="ECO:0000313" key="3">
    <source>
        <dbReference type="Proteomes" id="UP000654108"/>
    </source>
</evidence>
<dbReference type="InterPro" id="IPR036390">
    <property type="entry name" value="WH_DNA-bd_sf"/>
</dbReference>
<reference evidence="2" key="1">
    <citation type="submission" date="2020-09" db="EMBL/GenBank/DDBJ databases">
        <title>Genome seq and assembly of Devosia sp.</title>
        <authorList>
            <person name="Chhetri G."/>
        </authorList>
    </citation>
    <scope>NUCLEOTIDE SEQUENCE</scope>
    <source>
        <strain evidence="2">PTR5</strain>
    </source>
</reference>
<sequence length="104" mass="11194">MTDDEALKVLLALGDPARFEILRKVVEASGLSLSDLRSGKAASTTSHHIKLLVDAGVLQPTRDGKHIRYNVRQATLASLAEWASAQAELATLNQITEYLLANPG</sequence>
<evidence type="ECO:0000313" key="2">
    <source>
        <dbReference type="EMBL" id="MBD8065143.1"/>
    </source>
</evidence>
<comment type="caution">
    <text evidence="2">The sequence shown here is derived from an EMBL/GenBank/DDBJ whole genome shotgun (WGS) entry which is preliminary data.</text>
</comment>